<feature type="non-terminal residue" evidence="2">
    <location>
        <position position="73"/>
    </location>
</feature>
<evidence type="ECO:0000313" key="2">
    <source>
        <dbReference type="EMBL" id="CEK99170.1"/>
    </source>
</evidence>
<organism evidence="2">
    <name type="scientific">Arion vulgaris</name>
    <dbReference type="NCBI Taxonomy" id="1028688"/>
    <lineage>
        <taxon>Eukaryota</taxon>
        <taxon>Metazoa</taxon>
        <taxon>Spiralia</taxon>
        <taxon>Lophotrochozoa</taxon>
        <taxon>Mollusca</taxon>
        <taxon>Gastropoda</taxon>
        <taxon>Heterobranchia</taxon>
        <taxon>Euthyneura</taxon>
        <taxon>Panpulmonata</taxon>
        <taxon>Eupulmonata</taxon>
        <taxon>Stylommatophora</taxon>
        <taxon>Helicina</taxon>
        <taxon>Arionoidea</taxon>
        <taxon>Arionidae</taxon>
        <taxon>Arion</taxon>
    </lineage>
</organism>
<feature type="region of interest" description="Disordered" evidence="1">
    <location>
        <begin position="1"/>
        <end position="73"/>
    </location>
</feature>
<feature type="compositionally biased region" description="Low complexity" evidence="1">
    <location>
        <begin position="14"/>
        <end position="23"/>
    </location>
</feature>
<protein>
    <submittedName>
        <fullName evidence="2">Uncharacterized protein</fullName>
    </submittedName>
</protein>
<feature type="non-terminal residue" evidence="2">
    <location>
        <position position="1"/>
    </location>
</feature>
<dbReference type="AlphaFoldDB" id="A0A0B7C3Z3"/>
<name>A0A0B7C3Z3_9EUPU</name>
<feature type="compositionally biased region" description="Basic and acidic residues" evidence="1">
    <location>
        <begin position="49"/>
        <end position="67"/>
    </location>
</feature>
<accession>A0A0B7C3Z3</accession>
<proteinExistence type="predicted"/>
<evidence type="ECO:0000256" key="1">
    <source>
        <dbReference type="SAM" id="MobiDB-lite"/>
    </source>
</evidence>
<dbReference type="EMBL" id="HACG01052299">
    <property type="protein sequence ID" value="CEK99170.1"/>
    <property type="molecule type" value="Transcribed_RNA"/>
</dbReference>
<gene>
    <name evidence="2" type="primary">ORF220593</name>
</gene>
<sequence length="73" mass="7673">LSGGQSNTGAKSWSSTTAPAAAPVRQGGGGGLVSHRSPLFQEEFPSLAQEDKHKEPVQPIKKEDSVKDIQYGP</sequence>
<feature type="compositionally biased region" description="Polar residues" evidence="1">
    <location>
        <begin position="1"/>
        <end position="13"/>
    </location>
</feature>
<reference evidence="2" key="1">
    <citation type="submission" date="2014-12" db="EMBL/GenBank/DDBJ databases">
        <title>Insight into the proteome of Arion vulgaris.</title>
        <authorList>
            <person name="Aradska J."/>
            <person name="Bulat T."/>
            <person name="Smidak R."/>
            <person name="Sarate P."/>
            <person name="Gangsoo J."/>
            <person name="Sialana F."/>
            <person name="Bilban M."/>
            <person name="Lubec G."/>
        </authorList>
    </citation>
    <scope>NUCLEOTIDE SEQUENCE</scope>
    <source>
        <tissue evidence="2">Skin</tissue>
    </source>
</reference>